<dbReference type="AlphaFoldDB" id="A0A0C1ILJ2"/>
<evidence type="ECO:0000313" key="2">
    <source>
        <dbReference type="Proteomes" id="UP000031408"/>
    </source>
</evidence>
<dbReference type="Proteomes" id="UP000031408">
    <property type="component" value="Unassembled WGS sequence"/>
</dbReference>
<gene>
    <name evidence="1" type="ORF">OI18_08875</name>
</gene>
<keyword evidence="2" id="KW-1185">Reference proteome</keyword>
<dbReference type="Gene3D" id="3.30.530.20">
    <property type="match status" value="1"/>
</dbReference>
<reference evidence="1 2" key="1">
    <citation type="submission" date="2014-11" db="EMBL/GenBank/DDBJ databases">
        <title>Genome sequence of Flavihumibacter solisilvae 3-3.</title>
        <authorList>
            <person name="Zhou G."/>
            <person name="Li M."/>
            <person name="Wang G."/>
        </authorList>
    </citation>
    <scope>NUCLEOTIDE SEQUENCE [LARGE SCALE GENOMIC DNA]</scope>
    <source>
        <strain evidence="1 2">3-3</strain>
    </source>
</reference>
<evidence type="ECO:0000313" key="1">
    <source>
        <dbReference type="EMBL" id="KIC95090.1"/>
    </source>
</evidence>
<dbReference type="PANTHER" id="PTHR38588:SF1">
    <property type="entry name" value="BLL0334 PROTEIN"/>
    <property type="match status" value="1"/>
</dbReference>
<comment type="caution">
    <text evidence="1">The sequence shown here is derived from an EMBL/GenBank/DDBJ whole genome shotgun (WGS) entry which is preliminary data.</text>
</comment>
<organism evidence="1 2">
    <name type="scientific">Flavihumibacter solisilvae</name>
    <dbReference type="NCBI Taxonomy" id="1349421"/>
    <lineage>
        <taxon>Bacteria</taxon>
        <taxon>Pseudomonadati</taxon>
        <taxon>Bacteroidota</taxon>
        <taxon>Chitinophagia</taxon>
        <taxon>Chitinophagales</taxon>
        <taxon>Chitinophagaceae</taxon>
        <taxon>Flavihumibacter</taxon>
    </lineage>
</organism>
<dbReference type="EMBL" id="JSVC01000009">
    <property type="protein sequence ID" value="KIC95090.1"/>
    <property type="molecule type" value="Genomic_DNA"/>
</dbReference>
<proteinExistence type="predicted"/>
<name>A0A0C1ILJ2_9BACT</name>
<accession>A0A0C1ILJ2</accession>
<sequence>MQLSGNHTFNAPPSVMWNLLMDENVLARLVPGISRLERTGDNTFASTLAIKLGPVSGSFNGSLELEELKEPESFVLKVQQKSSIGNAASAIKIKLSPVNEQQTEMEFNGVVKLSGLLASMGQRVVGGVSGTLTKQFFSNLESELERKQSAST</sequence>
<dbReference type="STRING" id="1349421.OI18_08875"/>
<dbReference type="InterPro" id="IPR010419">
    <property type="entry name" value="CO_DH_gsu"/>
</dbReference>
<protein>
    <submittedName>
        <fullName evidence="1">Carbon monoxide dehydrogenase</fullName>
    </submittedName>
</protein>
<dbReference type="OrthoDB" id="9787428at2"/>
<dbReference type="PANTHER" id="PTHR38588">
    <property type="entry name" value="BLL0334 PROTEIN"/>
    <property type="match status" value="1"/>
</dbReference>
<dbReference type="InterPro" id="IPR023393">
    <property type="entry name" value="START-like_dom_sf"/>
</dbReference>
<dbReference type="Pfam" id="PF06240">
    <property type="entry name" value="COXG"/>
    <property type="match status" value="1"/>
</dbReference>
<dbReference type="SUPFAM" id="SSF55961">
    <property type="entry name" value="Bet v1-like"/>
    <property type="match status" value="1"/>
</dbReference>
<dbReference type="RefSeq" id="WP_039139288.1">
    <property type="nucleotide sequence ID" value="NZ_JSVC01000009.1"/>
</dbReference>